<evidence type="ECO:0000256" key="9">
    <source>
        <dbReference type="ARBA" id="ARBA00023136"/>
    </source>
</evidence>
<evidence type="ECO:0008006" key="13">
    <source>
        <dbReference type="Google" id="ProtNLM"/>
    </source>
</evidence>
<keyword evidence="9" id="KW-0472">Membrane</keyword>
<dbReference type="CDD" id="cd00925">
    <property type="entry name" value="Cyt_c_Oxidase_VIa"/>
    <property type="match status" value="1"/>
</dbReference>
<dbReference type="OrthoDB" id="5947505at2759"/>
<evidence type="ECO:0000256" key="3">
    <source>
        <dbReference type="ARBA" id="ARBA00005553"/>
    </source>
</evidence>
<reference evidence="11 12" key="1">
    <citation type="journal article" date="2007" name="Science">
        <title>Sea anemone genome reveals ancestral eumetazoan gene repertoire and genomic organization.</title>
        <authorList>
            <person name="Putnam N.H."/>
            <person name="Srivastava M."/>
            <person name="Hellsten U."/>
            <person name="Dirks B."/>
            <person name="Chapman J."/>
            <person name="Salamov A."/>
            <person name="Terry A."/>
            <person name="Shapiro H."/>
            <person name="Lindquist E."/>
            <person name="Kapitonov V.V."/>
            <person name="Jurka J."/>
            <person name="Genikhovich G."/>
            <person name="Grigoriev I.V."/>
            <person name="Lucas S.M."/>
            <person name="Steele R.E."/>
            <person name="Finnerty J.R."/>
            <person name="Technau U."/>
            <person name="Martindale M.Q."/>
            <person name="Rokhsar D.S."/>
        </authorList>
    </citation>
    <scope>NUCLEOTIDE SEQUENCE [LARGE SCALE GENOMIC DNA]</scope>
    <source>
        <strain evidence="12">CH2 X CH6</strain>
    </source>
</reference>
<dbReference type="GO" id="GO:0045277">
    <property type="term" value="C:respiratory chain complex IV"/>
    <property type="evidence" value="ECO:0000318"/>
    <property type="project" value="GO_Central"/>
</dbReference>
<keyword evidence="8" id="KW-0496">Mitochondrion</keyword>
<proteinExistence type="inferred from homology"/>
<evidence type="ECO:0000313" key="11">
    <source>
        <dbReference type="EMBL" id="EDO47567.1"/>
    </source>
</evidence>
<evidence type="ECO:0000256" key="7">
    <source>
        <dbReference type="ARBA" id="ARBA00022989"/>
    </source>
</evidence>
<dbReference type="GO" id="GO:0030234">
    <property type="term" value="F:enzyme regulator activity"/>
    <property type="evidence" value="ECO:0000318"/>
    <property type="project" value="GO_Central"/>
</dbReference>
<evidence type="ECO:0000256" key="4">
    <source>
        <dbReference type="ARBA" id="ARBA00022692"/>
    </source>
</evidence>
<dbReference type="OMA" id="GTHRKEG"/>
<evidence type="ECO:0000256" key="2">
    <source>
        <dbReference type="ARBA" id="ARBA00004673"/>
    </source>
</evidence>
<evidence type="ECO:0000256" key="8">
    <source>
        <dbReference type="ARBA" id="ARBA00023128"/>
    </source>
</evidence>
<dbReference type="Proteomes" id="UP000001593">
    <property type="component" value="Unassembled WGS sequence"/>
</dbReference>
<comment type="subcellular location">
    <subcellularLocation>
        <location evidence="1">Mitochondrion inner membrane</location>
        <topology evidence="1">Single-pass membrane protein</topology>
    </subcellularLocation>
</comment>
<keyword evidence="6" id="KW-0809">Transit peptide</keyword>
<evidence type="ECO:0000256" key="10">
    <source>
        <dbReference type="RuleBase" id="RU004396"/>
    </source>
</evidence>
<dbReference type="PIRSF" id="PIRSF000277">
    <property type="entry name" value="COX6A1"/>
    <property type="match status" value="1"/>
</dbReference>
<dbReference type="Pfam" id="PF02046">
    <property type="entry name" value="COX6A"/>
    <property type="match status" value="1"/>
</dbReference>
<dbReference type="PANTHER" id="PTHR11504:SF0">
    <property type="entry name" value="CYTOCHROME C OXIDASE SUBUNIT"/>
    <property type="match status" value="1"/>
</dbReference>
<keyword evidence="12" id="KW-1185">Reference proteome</keyword>
<dbReference type="PANTHER" id="PTHR11504">
    <property type="entry name" value="CYTOCHROME C OXIDASE POLYPEPTIDE VIA"/>
    <property type="match status" value="1"/>
</dbReference>
<keyword evidence="4" id="KW-0812">Transmembrane</keyword>
<organism evidence="11 12">
    <name type="scientific">Nematostella vectensis</name>
    <name type="common">Starlet sea anemone</name>
    <dbReference type="NCBI Taxonomy" id="45351"/>
    <lineage>
        <taxon>Eukaryota</taxon>
        <taxon>Metazoa</taxon>
        <taxon>Cnidaria</taxon>
        <taxon>Anthozoa</taxon>
        <taxon>Hexacorallia</taxon>
        <taxon>Actiniaria</taxon>
        <taxon>Edwardsiidae</taxon>
        <taxon>Nematostella</taxon>
    </lineage>
</organism>
<dbReference type="GO" id="GO:0006123">
    <property type="term" value="P:mitochondrial electron transport, cytochrome c to oxygen"/>
    <property type="evidence" value="ECO:0000318"/>
    <property type="project" value="GO_Central"/>
</dbReference>
<dbReference type="HOGENOM" id="CLU_122515_1_1_1"/>
<dbReference type="STRING" id="45351.A7RMA3"/>
<dbReference type="eggNOG" id="KOG3469">
    <property type="taxonomic scope" value="Eukaryota"/>
</dbReference>
<evidence type="ECO:0000256" key="1">
    <source>
        <dbReference type="ARBA" id="ARBA00004434"/>
    </source>
</evidence>
<keyword evidence="7" id="KW-1133">Transmembrane helix</keyword>
<dbReference type="InParanoid" id="A7RMA3"/>
<dbReference type="PhylomeDB" id="A7RMA3"/>
<name>A7RMA3_NEMVE</name>
<dbReference type="EMBL" id="DS469519">
    <property type="protein sequence ID" value="EDO47567.1"/>
    <property type="molecule type" value="Genomic_DNA"/>
</dbReference>
<comment type="pathway">
    <text evidence="2">Energy metabolism; oxidative phosphorylation.</text>
</comment>
<dbReference type="InterPro" id="IPR001349">
    <property type="entry name" value="Cyt_c_oxidase_su6a"/>
</dbReference>
<accession>A7RMA3</accession>
<dbReference type="GO" id="GO:0005743">
    <property type="term" value="C:mitochondrial inner membrane"/>
    <property type="evidence" value="ECO:0007669"/>
    <property type="project" value="UniProtKB-SubCell"/>
</dbReference>
<gene>
    <name evidence="11" type="ORF">NEMVEDRAFT_v1g236477</name>
</gene>
<dbReference type="AlphaFoldDB" id="A7RMA3"/>
<dbReference type="SUPFAM" id="SSF81411">
    <property type="entry name" value="Mitochondrial cytochrome c oxidase subunit VIa"/>
    <property type="match status" value="1"/>
</dbReference>
<dbReference type="InterPro" id="IPR036418">
    <property type="entry name" value="Cyt_c_oxidase_su6a_sf"/>
</dbReference>
<evidence type="ECO:0000256" key="6">
    <source>
        <dbReference type="ARBA" id="ARBA00022946"/>
    </source>
</evidence>
<evidence type="ECO:0000313" key="12">
    <source>
        <dbReference type="Proteomes" id="UP000001593"/>
    </source>
</evidence>
<sequence>MASRQFARLLARRLHSSPKSRTPLKEEYITEEIHAEGTMKTWRNVSAFVAIPAIGICIYNAYKLEQEHHHHPRPDFVEYSHLRIRSKPFPWKDGNHSLFHNPHANALPEGYEDEDDH</sequence>
<evidence type="ECO:0000256" key="5">
    <source>
        <dbReference type="ARBA" id="ARBA00022792"/>
    </source>
</evidence>
<dbReference type="Gene3D" id="4.10.95.10">
    <property type="entry name" value="Cytochrome c oxidase, subunit VIa"/>
    <property type="match status" value="1"/>
</dbReference>
<protein>
    <recommendedName>
        <fullName evidence="13">Cytochrome c oxidase polypeptide VIa</fullName>
    </recommendedName>
</protein>
<dbReference type="KEGG" id="nve:5519655"/>
<dbReference type="FunFam" id="4.10.95.10:FF:000001">
    <property type="entry name" value="Cytochrome c oxidase subunit 6A, mitochondrial"/>
    <property type="match status" value="1"/>
</dbReference>
<keyword evidence="5" id="KW-0999">Mitochondrion inner membrane</keyword>
<comment type="similarity">
    <text evidence="3 10">Belongs to the cytochrome c oxidase subunit 6A family.</text>
</comment>